<accession>A0A2Z6MPN8</accession>
<sequence length="137" mass="15128">MGLEEEVVKRVFPLGGFSGGGGEKEEEEKENIHGGRHLERKKNIANCGYFIWVDDWEDYLAKESIRRHVCDTGNRFSGGCEMNGSGGGGDKERPPPYLNGSGGGGDKGLLAAVELKRRRRTGERETAIEIMRLMVET</sequence>
<protein>
    <submittedName>
        <fullName evidence="2">Uncharacterized protein</fullName>
    </submittedName>
</protein>
<name>A0A2Z6MPN8_TRISU</name>
<proteinExistence type="predicted"/>
<dbReference type="EMBL" id="DF973212">
    <property type="protein sequence ID" value="GAU20440.1"/>
    <property type="molecule type" value="Genomic_DNA"/>
</dbReference>
<evidence type="ECO:0000313" key="3">
    <source>
        <dbReference type="Proteomes" id="UP000242715"/>
    </source>
</evidence>
<keyword evidence="3" id="KW-1185">Reference proteome</keyword>
<dbReference type="AlphaFoldDB" id="A0A2Z6MPN8"/>
<feature type="region of interest" description="Disordered" evidence="1">
    <location>
        <begin position="76"/>
        <end position="107"/>
    </location>
</feature>
<evidence type="ECO:0000313" key="2">
    <source>
        <dbReference type="EMBL" id="GAU20440.1"/>
    </source>
</evidence>
<organism evidence="2 3">
    <name type="scientific">Trifolium subterraneum</name>
    <name type="common">Subterranean clover</name>
    <dbReference type="NCBI Taxonomy" id="3900"/>
    <lineage>
        <taxon>Eukaryota</taxon>
        <taxon>Viridiplantae</taxon>
        <taxon>Streptophyta</taxon>
        <taxon>Embryophyta</taxon>
        <taxon>Tracheophyta</taxon>
        <taxon>Spermatophyta</taxon>
        <taxon>Magnoliopsida</taxon>
        <taxon>eudicotyledons</taxon>
        <taxon>Gunneridae</taxon>
        <taxon>Pentapetalae</taxon>
        <taxon>rosids</taxon>
        <taxon>fabids</taxon>
        <taxon>Fabales</taxon>
        <taxon>Fabaceae</taxon>
        <taxon>Papilionoideae</taxon>
        <taxon>50 kb inversion clade</taxon>
        <taxon>NPAAA clade</taxon>
        <taxon>Hologalegina</taxon>
        <taxon>IRL clade</taxon>
        <taxon>Trifolieae</taxon>
        <taxon>Trifolium</taxon>
    </lineage>
</organism>
<dbReference type="Proteomes" id="UP000242715">
    <property type="component" value="Unassembled WGS sequence"/>
</dbReference>
<gene>
    <name evidence="2" type="ORF">TSUD_12590</name>
</gene>
<evidence type="ECO:0000256" key="1">
    <source>
        <dbReference type="SAM" id="MobiDB-lite"/>
    </source>
</evidence>
<reference evidence="3" key="1">
    <citation type="journal article" date="2017" name="Front. Plant Sci.">
        <title>Climate Clever Clovers: New Paradigm to Reduce the Environmental Footprint of Ruminants by Breeding Low Methanogenic Forages Utilizing Haplotype Variation.</title>
        <authorList>
            <person name="Kaur P."/>
            <person name="Appels R."/>
            <person name="Bayer P.E."/>
            <person name="Keeble-Gagnere G."/>
            <person name="Wang J."/>
            <person name="Hirakawa H."/>
            <person name="Shirasawa K."/>
            <person name="Vercoe P."/>
            <person name="Stefanova K."/>
            <person name="Durmic Z."/>
            <person name="Nichols P."/>
            <person name="Revell C."/>
            <person name="Isobe S.N."/>
            <person name="Edwards D."/>
            <person name="Erskine W."/>
        </authorList>
    </citation>
    <scope>NUCLEOTIDE SEQUENCE [LARGE SCALE GENOMIC DNA]</scope>
    <source>
        <strain evidence="3">cv. Daliak</strain>
    </source>
</reference>